<evidence type="ECO:0000313" key="8">
    <source>
        <dbReference type="EMBL" id="EGV28199.1"/>
    </source>
</evidence>
<evidence type="ECO:0000259" key="7">
    <source>
        <dbReference type="Pfam" id="PF01609"/>
    </source>
</evidence>
<comment type="similarity">
    <text evidence="1">Belongs to the transposase 11 family.</text>
</comment>
<dbReference type="Pfam" id="PF01609">
    <property type="entry name" value="DDE_Tnp_1"/>
    <property type="match status" value="1"/>
</dbReference>
<evidence type="ECO:0000256" key="2">
    <source>
        <dbReference type="ARBA" id="ARBA00022578"/>
    </source>
</evidence>
<dbReference type="GO" id="GO:0004803">
    <property type="term" value="F:transposase activity"/>
    <property type="evidence" value="ECO:0007669"/>
    <property type="project" value="InterPro"/>
</dbReference>
<evidence type="ECO:0000313" key="9">
    <source>
        <dbReference type="Proteomes" id="UP000004200"/>
    </source>
</evidence>
<dbReference type="NCBIfam" id="NF033592">
    <property type="entry name" value="transpos_IS4_1"/>
    <property type="match status" value="1"/>
</dbReference>
<comment type="caution">
    <text evidence="8">The sequence shown here is derived from an EMBL/GenBank/DDBJ whole genome shotgun (WGS) entry which is preliminary data.</text>
</comment>
<dbReference type="OrthoDB" id="574256at2"/>
<dbReference type="PANTHER" id="PTHR33258:SF1">
    <property type="entry name" value="TRANSPOSASE INSL FOR INSERTION SEQUENCE ELEMENT IS186A-RELATED"/>
    <property type="match status" value="1"/>
</dbReference>
<name>G2E6Q2_9GAMM</name>
<dbReference type="Proteomes" id="UP000004200">
    <property type="component" value="Unassembled WGS sequence"/>
</dbReference>
<keyword evidence="9" id="KW-1185">Reference proteome</keyword>
<dbReference type="SUPFAM" id="SSF53098">
    <property type="entry name" value="Ribonuclease H-like"/>
    <property type="match status" value="1"/>
</dbReference>
<evidence type="ECO:0000256" key="3">
    <source>
        <dbReference type="ARBA" id="ARBA00023125"/>
    </source>
</evidence>
<feature type="compositionally biased region" description="Basic residues" evidence="5">
    <location>
        <begin position="420"/>
        <end position="429"/>
    </location>
</feature>
<organism evidence="8 9">
    <name type="scientific">Thiorhodococcus drewsii AZ1</name>
    <dbReference type="NCBI Taxonomy" id="765913"/>
    <lineage>
        <taxon>Bacteria</taxon>
        <taxon>Pseudomonadati</taxon>
        <taxon>Pseudomonadota</taxon>
        <taxon>Gammaproteobacteria</taxon>
        <taxon>Chromatiales</taxon>
        <taxon>Chromatiaceae</taxon>
        <taxon>Thiorhodococcus</taxon>
    </lineage>
</organism>
<dbReference type="InterPro" id="IPR047952">
    <property type="entry name" value="Transpos_IS4"/>
</dbReference>
<dbReference type="PANTHER" id="PTHR33258">
    <property type="entry name" value="TRANSPOSASE INSL FOR INSERTION SEQUENCE ELEMENT IS186A-RELATED"/>
    <property type="match status" value="1"/>
</dbReference>
<protein>
    <submittedName>
        <fullName evidence="8">Transposase IS4 family protein</fullName>
    </submittedName>
</protein>
<gene>
    <name evidence="8" type="ORF">ThidrDRAFT_3965</name>
</gene>
<keyword evidence="3" id="KW-0238">DNA-binding</keyword>
<keyword evidence="6" id="KW-0472">Membrane</keyword>
<keyword evidence="2" id="KW-0815">Transposition</keyword>
<dbReference type="AlphaFoldDB" id="G2E6Q2"/>
<feature type="region of interest" description="Disordered" evidence="5">
    <location>
        <begin position="420"/>
        <end position="443"/>
    </location>
</feature>
<dbReference type="Gene3D" id="3.90.350.10">
    <property type="entry name" value="Transposase Inhibitor Protein From Tn5, Chain A, domain 1"/>
    <property type="match status" value="1"/>
</dbReference>
<sequence>MLTPLLDRFATHFPIPTMARALLERSFHPERLNAWFKTVAQGQYNRKLLFSKLFELMMQVVTRQQPSVHAAYQGAPEPIPVSLKAVYDTLNGLAPEIASALVDDSGEQATSMITALGGSREPLLSGYRVKILDGNALGAREHRLQESRRQCAAPLPGKALAVLEPALGLMTHLIAEPDAYTQERALLPQLESAIEAGDLWIADRNFCVASWIWTLHQREAAVLVREHQQIPLHPLEPLRPVGRSEQGVLSEQRVTITAPDGQQRLELRRIRLELSAPTRDGETQLYVLTTLPAAVADAAQVATLYHTRWRVEQAFLHVTTELRCELETLAYPSAALFGLAMAIVAYNALAVLKAALRQVHGAETIDTELSGYYIVNEMGRVSESLETLVEPEDWAVFQTLTTEAMAAWLLATAQHVQLRKYRKHPRGPKKPTPARTHDPANPHVSVARVLAQRQKAKKMA</sequence>
<accession>G2E6Q2</accession>
<dbReference type="EMBL" id="AFWT01000043">
    <property type="protein sequence ID" value="EGV28199.1"/>
    <property type="molecule type" value="Genomic_DNA"/>
</dbReference>
<evidence type="ECO:0000256" key="5">
    <source>
        <dbReference type="SAM" id="MobiDB-lite"/>
    </source>
</evidence>
<dbReference type="InterPro" id="IPR012337">
    <property type="entry name" value="RNaseH-like_sf"/>
</dbReference>
<dbReference type="GO" id="GO:0003677">
    <property type="term" value="F:DNA binding"/>
    <property type="evidence" value="ECO:0007669"/>
    <property type="project" value="UniProtKB-KW"/>
</dbReference>
<keyword evidence="6" id="KW-1133">Transmembrane helix</keyword>
<dbReference type="GO" id="GO:0006313">
    <property type="term" value="P:DNA transposition"/>
    <property type="evidence" value="ECO:0007669"/>
    <property type="project" value="InterPro"/>
</dbReference>
<feature type="domain" description="Transposase IS4-like" evidence="7">
    <location>
        <begin position="126"/>
        <end position="346"/>
    </location>
</feature>
<evidence type="ECO:0000256" key="6">
    <source>
        <dbReference type="SAM" id="Phobius"/>
    </source>
</evidence>
<dbReference type="eggNOG" id="COG3385">
    <property type="taxonomic scope" value="Bacteria"/>
</dbReference>
<dbReference type="STRING" id="765913.ThidrDRAFT_3965"/>
<evidence type="ECO:0000256" key="4">
    <source>
        <dbReference type="ARBA" id="ARBA00023172"/>
    </source>
</evidence>
<reference evidence="8 9" key="1">
    <citation type="submission" date="2011-06" db="EMBL/GenBank/DDBJ databases">
        <title>The draft genome of Thiorhodococcus drewsii AZ1.</title>
        <authorList>
            <consortium name="US DOE Joint Genome Institute (JGI-PGF)"/>
            <person name="Lucas S."/>
            <person name="Han J."/>
            <person name="Lapidus A."/>
            <person name="Cheng J.-F."/>
            <person name="Goodwin L."/>
            <person name="Pitluck S."/>
            <person name="Peters L."/>
            <person name="Land M.L."/>
            <person name="Hauser L."/>
            <person name="Vogl K."/>
            <person name="Liu Z."/>
            <person name="Imhoff J."/>
            <person name="Thiel V."/>
            <person name="Frigaard N.-U."/>
            <person name="Bryant D.A."/>
            <person name="Woyke T.J."/>
        </authorList>
    </citation>
    <scope>NUCLEOTIDE SEQUENCE [LARGE SCALE GENOMIC DNA]</scope>
    <source>
        <strain evidence="8 9">AZ1</strain>
    </source>
</reference>
<keyword evidence="6" id="KW-0812">Transmembrane</keyword>
<dbReference type="InterPro" id="IPR002559">
    <property type="entry name" value="Transposase_11"/>
</dbReference>
<evidence type="ECO:0000256" key="1">
    <source>
        <dbReference type="ARBA" id="ARBA00010075"/>
    </source>
</evidence>
<feature type="transmembrane region" description="Helical" evidence="6">
    <location>
        <begin position="329"/>
        <end position="349"/>
    </location>
</feature>
<proteinExistence type="inferred from homology"/>
<keyword evidence="4" id="KW-0233">DNA recombination</keyword>